<organism evidence="2 3">
    <name type="scientific">Pseudoduganella rivuli</name>
    <dbReference type="NCBI Taxonomy" id="2666085"/>
    <lineage>
        <taxon>Bacteria</taxon>
        <taxon>Pseudomonadati</taxon>
        <taxon>Pseudomonadota</taxon>
        <taxon>Betaproteobacteria</taxon>
        <taxon>Burkholderiales</taxon>
        <taxon>Oxalobacteraceae</taxon>
        <taxon>Telluria group</taxon>
        <taxon>Pseudoduganella</taxon>
    </lineage>
</organism>
<evidence type="ECO:0000313" key="2">
    <source>
        <dbReference type="EMBL" id="MRV74065.1"/>
    </source>
</evidence>
<dbReference type="EMBL" id="WKJJ01000013">
    <property type="protein sequence ID" value="MRV74065.1"/>
    <property type="molecule type" value="Genomic_DNA"/>
</dbReference>
<dbReference type="InterPro" id="IPR035225">
    <property type="entry name" value="DUF5338"/>
</dbReference>
<dbReference type="RefSeq" id="WP_154377297.1">
    <property type="nucleotide sequence ID" value="NZ_WKJJ01000013.1"/>
</dbReference>
<protein>
    <submittedName>
        <fullName evidence="2">TraK</fullName>
    </submittedName>
</protein>
<keyword evidence="3" id="KW-1185">Reference proteome</keyword>
<feature type="region of interest" description="Disordered" evidence="1">
    <location>
        <begin position="79"/>
        <end position="123"/>
    </location>
</feature>
<name>A0A7X2IQ86_9BURK</name>
<gene>
    <name evidence="2" type="ORF">GJ700_20355</name>
</gene>
<accession>A0A7X2IQ86</accession>
<feature type="compositionally biased region" description="Basic and acidic residues" evidence="1">
    <location>
        <begin position="79"/>
        <end position="88"/>
    </location>
</feature>
<dbReference type="AlphaFoldDB" id="A0A7X2IQ86"/>
<evidence type="ECO:0000256" key="1">
    <source>
        <dbReference type="SAM" id="MobiDB-lite"/>
    </source>
</evidence>
<dbReference type="Pfam" id="PF17273">
    <property type="entry name" value="DUF5338"/>
    <property type="match status" value="1"/>
</dbReference>
<proteinExistence type="predicted"/>
<reference evidence="2 3" key="1">
    <citation type="submission" date="2019-11" db="EMBL/GenBank/DDBJ databases">
        <title>Novel species isolated from a subtropical stream in China.</title>
        <authorList>
            <person name="Lu H."/>
        </authorList>
    </citation>
    <scope>NUCLEOTIDE SEQUENCE [LARGE SCALE GENOMIC DNA]</scope>
    <source>
        <strain evidence="2 3">FT92W</strain>
    </source>
</reference>
<comment type="caution">
    <text evidence="2">The sequence shown here is derived from an EMBL/GenBank/DDBJ whole genome shotgun (WGS) entry which is preliminary data.</text>
</comment>
<evidence type="ECO:0000313" key="3">
    <source>
        <dbReference type="Proteomes" id="UP000446768"/>
    </source>
</evidence>
<sequence length="123" mass="14437">MNKRFTDQIGEWIKQHEECRRDGNLVAFLAVRNDVGAAIRAGYTVKIIWKYMRASQRIDFRHDTFRRYVHRLIRDTDQFGQHGAEDKATPQPPQQLGQHTPRSLPEKSTGFFFNPIPNKDELL</sequence>
<dbReference type="Proteomes" id="UP000446768">
    <property type="component" value="Unassembled WGS sequence"/>
</dbReference>